<reference evidence="10" key="1">
    <citation type="journal article" date="2011" name="PLoS Biol.">
        <title>Gene gain and loss during evolution of obligate parasitism in the white rust pathogen of Arabidopsis thaliana.</title>
        <authorList>
            <person name="Kemen E."/>
            <person name="Gardiner A."/>
            <person name="Schultz-Larsen T."/>
            <person name="Kemen A.C."/>
            <person name="Balmuth A.L."/>
            <person name="Robert-Seilaniantz A."/>
            <person name="Bailey K."/>
            <person name="Holub E."/>
            <person name="Studholme D.J."/>
            <person name="Maclean D."/>
            <person name="Jones J.D."/>
        </authorList>
    </citation>
    <scope>NUCLEOTIDE SEQUENCE</scope>
</reference>
<dbReference type="UniPathway" id="UPA00031">
    <property type="reaction ID" value="UER00011"/>
</dbReference>
<gene>
    <name evidence="10" type="ORF">ALNC14_123340</name>
</gene>
<dbReference type="AlphaFoldDB" id="F0WXJ6"/>
<dbReference type="Pfam" id="PF13419">
    <property type="entry name" value="HAD_2"/>
    <property type="match status" value="1"/>
</dbReference>
<dbReference type="FunFam" id="3.30.230.40:FF:000001">
    <property type="entry name" value="Imidazoleglycerol-phosphate dehydratase HisB"/>
    <property type="match status" value="1"/>
</dbReference>
<dbReference type="EMBL" id="FR824400">
    <property type="protein sequence ID" value="CCA26190.1"/>
    <property type="molecule type" value="Genomic_DNA"/>
</dbReference>
<comment type="similarity">
    <text evidence="3 9">Belongs to the imidazoleglycerol-phosphate dehydratase family.</text>
</comment>
<dbReference type="InterPro" id="IPR006439">
    <property type="entry name" value="HAD-SF_hydro_IA"/>
</dbReference>
<dbReference type="InterPro" id="IPR041492">
    <property type="entry name" value="HAD_2"/>
</dbReference>
<dbReference type="InterPro" id="IPR000807">
    <property type="entry name" value="ImidazoleglycerolP_deHydtase"/>
</dbReference>
<dbReference type="InterPro" id="IPR038494">
    <property type="entry name" value="IGPD_sf"/>
</dbReference>
<keyword evidence="6" id="KW-0028">Amino-acid biosynthesis</keyword>
<protein>
    <recommendedName>
        <fullName evidence="5 9">Imidazoleglycerol-phosphate dehydratase</fullName>
        <ecNumber evidence="4 9">4.2.1.19</ecNumber>
    </recommendedName>
</protein>
<evidence type="ECO:0000313" key="10">
    <source>
        <dbReference type="EMBL" id="CCA26190.1"/>
    </source>
</evidence>
<evidence type="ECO:0000256" key="9">
    <source>
        <dbReference type="RuleBase" id="RU000598"/>
    </source>
</evidence>
<dbReference type="InterPro" id="IPR020568">
    <property type="entry name" value="Ribosomal_Su5_D2-typ_SF"/>
</dbReference>
<dbReference type="PANTHER" id="PTHR23133">
    <property type="entry name" value="IMIDAZOLEGLYCEROL-PHOSPHATE DEHYDRATASE HIS7"/>
    <property type="match status" value="1"/>
</dbReference>
<dbReference type="PROSITE" id="PS00954">
    <property type="entry name" value="IGP_DEHYDRATASE_1"/>
    <property type="match status" value="1"/>
</dbReference>
<dbReference type="EC" id="4.2.1.19" evidence="4 9"/>
<dbReference type="SFLD" id="SFLDS00003">
    <property type="entry name" value="Haloacid_Dehalogenase"/>
    <property type="match status" value="1"/>
</dbReference>
<dbReference type="CDD" id="cd07914">
    <property type="entry name" value="IGPD"/>
    <property type="match status" value="1"/>
</dbReference>
<sequence>MTDRKIKALLWDMDGVLADVSQSYRAAIIGTAKHFGVLTTNEEIERLKLLGDANNDWHLTYRLIHNAASLIQEKSCNLPSLDEVTSKFEDLYQGTSEKSGLFNLESLLVAKGLLAELCDRLPSGMAVVTGRPRKDCIKFLTSHKLEQYFKVLICMEDCDPKPSPVPIHLALEKLGINSNEALMLGDTVDDIVAASKASVQSYGVMTPQAYAQFITSRAETEYILSLKAAGAAQILKPGVAELLDVVTKEENVTPSKRMATVARRTKETSIDVELLIDGTGKSEINTGIGFLDHMITALSKHSRFDIILSCEGDTHIDDHHTTEDCALALGEAFDTALGNRQGISRFGSACVPLDEALSRAVVDISSRPHSEITLALTRPSIGALSCEMLPHFFQSFSTAARITTHVDVLRGQNDHHRAEASFKAFAVALRGAVSFDSSAGIPSTKGMLA</sequence>
<dbReference type="InterPro" id="IPR006438">
    <property type="entry name" value="HAD-SF_TIGR01548"/>
</dbReference>
<evidence type="ECO:0000256" key="6">
    <source>
        <dbReference type="ARBA" id="ARBA00022605"/>
    </source>
</evidence>
<dbReference type="GO" id="GO:0004424">
    <property type="term" value="F:imidazoleglycerol-phosphate dehydratase activity"/>
    <property type="evidence" value="ECO:0007669"/>
    <property type="project" value="UniProtKB-EC"/>
</dbReference>
<dbReference type="HAMAP" id="MF_00076">
    <property type="entry name" value="HisB"/>
    <property type="match status" value="1"/>
</dbReference>
<name>F0WXJ6_9STRA</name>
<dbReference type="GO" id="GO:0000105">
    <property type="term" value="P:L-histidine biosynthetic process"/>
    <property type="evidence" value="ECO:0007669"/>
    <property type="project" value="UniProtKB-UniPathway"/>
</dbReference>
<dbReference type="NCBIfam" id="TIGR01548">
    <property type="entry name" value="HAD-SF-IA-hyp1"/>
    <property type="match status" value="1"/>
</dbReference>
<evidence type="ECO:0000256" key="3">
    <source>
        <dbReference type="ARBA" id="ARBA00007481"/>
    </source>
</evidence>
<accession>F0WXJ6</accession>
<proteinExistence type="inferred from homology"/>
<dbReference type="Pfam" id="PF00475">
    <property type="entry name" value="IGPD"/>
    <property type="match status" value="1"/>
</dbReference>
<evidence type="ECO:0000256" key="2">
    <source>
        <dbReference type="ARBA" id="ARBA00005047"/>
    </source>
</evidence>
<keyword evidence="8 9" id="KW-0456">Lyase</keyword>
<comment type="catalytic activity">
    <reaction evidence="1 9">
        <text>D-erythro-1-(imidazol-4-yl)glycerol 3-phosphate = 3-(imidazol-4-yl)-2-oxopropyl phosphate + H2O</text>
        <dbReference type="Rhea" id="RHEA:11040"/>
        <dbReference type="ChEBI" id="CHEBI:15377"/>
        <dbReference type="ChEBI" id="CHEBI:57766"/>
        <dbReference type="ChEBI" id="CHEBI:58278"/>
        <dbReference type="EC" id="4.2.1.19"/>
    </reaction>
</comment>
<evidence type="ECO:0000256" key="5">
    <source>
        <dbReference type="ARBA" id="ARBA00016664"/>
    </source>
</evidence>
<dbReference type="NCBIfam" id="TIGR01549">
    <property type="entry name" value="HAD-SF-IA-v1"/>
    <property type="match status" value="1"/>
</dbReference>
<dbReference type="PROSITE" id="PS00955">
    <property type="entry name" value="IGP_DEHYDRATASE_2"/>
    <property type="match status" value="1"/>
</dbReference>
<organism evidence="10">
    <name type="scientific">Albugo laibachii Nc14</name>
    <dbReference type="NCBI Taxonomy" id="890382"/>
    <lineage>
        <taxon>Eukaryota</taxon>
        <taxon>Sar</taxon>
        <taxon>Stramenopiles</taxon>
        <taxon>Oomycota</taxon>
        <taxon>Peronosporomycetes</taxon>
        <taxon>Albuginales</taxon>
        <taxon>Albuginaceae</taxon>
        <taxon>Albugo</taxon>
    </lineage>
</organism>
<evidence type="ECO:0000256" key="7">
    <source>
        <dbReference type="ARBA" id="ARBA00023102"/>
    </source>
</evidence>
<dbReference type="FunFam" id="3.30.230.40:FF:000003">
    <property type="entry name" value="Imidazoleglycerol-phosphate dehydratase HisB"/>
    <property type="match status" value="1"/>
</dbReference>
<dbReference type="NCBIfam" id="NF002114">
    <property type="entry name" value="PRK00951.2-4"/>
    <property type="match status" value="1"/>
</dbReference>
<evidence type="ECO:0000256" key="4">
    <source>
        <dbReference type="ARBA" id="ARBA00012075"/>
    </source>
</evidence>
<dbReference type="Gene3D" id="1.10.150.240">
    <property type="entry name" value="Putative phosphatase, domain 2"/>
    <property type="match status" value="1"/>
</dbReference>
<evidence type="ECO:0000256" key="8">
    <source>
        <dbReference type="ARBA" id="ARBA00023239"/>
    </source>
</evidence>
<dbReference type="InterPro" id="IPR020565">
    <property type="entry name" value="ImidazoleglycerP_deHydtase_CS"/>
</dbReference>
<dbReference type="InterPro" id="IPR036412">
    <property type="entry name" value="HAD-like_sf"/>
</dbReference>
<dbReference type="SFLD" id="SFLDG01129">
    <property type="entry name" value="C1.5:_HAD__Beta-PGM__Phosphata"/>
    <property type="match status" value="1"/>
</dbReference>
<evidence type="ECO:0000256" key="1">
    <source>
        <dbReference type="ARBA" id="ARBA00001723"/>
    </source>
</evidence>
<dbReference type="InterPro" id="IPR023214">
    <property type="entry name" value="HAD_sf"/>
</dbReference>
<dbReference type="PANTHER" id="PTHR23133:SF2">
    <property type="entry name" value="IMIDAZOLEGLYCEROL-PHOSPHATE DEHYDRATASE"/>
    <property type="match status" value="1"/>
</dbReference>
<dbReference type="Gene3D" id="3.30.230.40">
    <property type="entry name" value="Imidazole glycerol phosphate dehydratase, domain 1"/>
    <property type="match status" value="2"/>
</dbReference>
<dbReference type="SUPFAM" id="SSF56784">
    <property type="entry name" value="HAD-like"/>
    <property type="match status" value="1"/>
</dbReference>
<comment type="pathway">
    <text evidence="2 9">Amino-acid biosynthesis; L-histidine biosynthesis; L-histidine from 5-phospho-alpha-D-ribose 1-diphosphate: step 6/9.</text>
</comment>
<reference evidence="10" key="2">
    <citation type="submission" date="2011-02" db="EMBL/GenBank/DDBJ databases">
        <authorList>
            <person name="MacLean D."/>
        </authorList>
    </citation>
    <scope>NUCLEOTIDE SEQUENCE</scope>
</reference>
<dbReference type="HOGENOM" id="CLU_030543_0_0_1"/>
<dbReference type="NCBIfam" id="NF002111">
    <property type="entry name" value="PRK00951.2-1"/>
    <property type="match status" value="1"/>
</dbReference>
<dbReference type="SUPFAM" id="SSF54211">
    <property type="entry name" value="Ribosomal protein S5 domain 2-like"/>
    <property type="match status" value="2"/>
</dbReference>
<dbReference type="InterPro" id="IPR023198">
    <property type="entry name" value="PGP-like_dom2"/>
</dbReference>
<dbReference type="Gene3D" id="3.40.50.1000">
    <property type="entry name" value="HAD superfamily/HAD-like"/>
    <property type="match status" value="1"/>
</dbReference>
<keyword evidence="7 9" id="KW-0368">Histidine biosynthesis</keyword>